<evidence type="ECO:0000313" key="2">
    <source>
        <dbReference type="Proteomes" id="UP000324222"/>
    </source>
</evidence>
<accession>A0A5B7H566</accession>
<sequence length="71" mass="8403">MEMGRRRCSVLCRQVKEEEEEEEEHVLSWPGLADRTDRIVSQQLGVVDGRRKYWKEERSGSIRKEGVRKGK</sequence>
<comment type="caution">
    <text evidence="1">The sequence shown here is derived from an EMBL/GenBank/DDBJ whole genome shotgun (WGS) entry which is preliminary data.</text>
</comment>
<dbReference type="AlphaFoldDB" id="A0A5B7H566"/>
<reference evidence="1 2" key="1">
    <citation type="submission" date="2019-05" db="EMBL/GenBank/DDBJ databases">
        <title>Another draft genome of Portunus trituberculatus and its Hox gene families provides insights of decapod evolution.</title>
        <authorList>
            <person name="Jeong J.-H."/>
            <person name="Song I."/>
            <person name="Kim S."/>
            <person name="Choi T."/>
            <person name="Kim D."/>
            <person name="Ryu S."/>
            <person name="Kim W."/>
        </authorList>
    </citation>
    <scope>NUCLEOTIDE SEQUENCE [LARGE SCALE GENOMIC DNA]</scope>
    <source>
        <tissue evidence="1">Muscle</tissue>
    </source>
</reference>
<dbReference type="EMBL" id="VSRR010022786">
    <property type="protein sequence ID" value="MPC64979.1"/>
    <property type="molecule type" value="Genomic_DNA"/>
</dbReference>
<dbReference type="Proteomes" id="UP000324222">
    <property type="component" value="Unassembled WGS sequence"/>
</dbReference>
<protein>
    <submittedName>
        <fullName evidence="1">Uncharacterized protein</fullName>
    </submittedName>
</protein>
<evidence type="ECO:0000313" key="1">
    <source>
        <dbReference type="EMBL" id="MPC64979.1"/>
    </source>
</evidence>
<name>A0A5B7H566_PORTR</name>
<keyword evidence="2" id="KW-1185">Reference proteome</keyword>
<organism evidence="1 2">
    <name type="scientific">Portunus trituberculatus</name>
    <name type="common">Swimming crab</name>
    <name type="synonym">Neptunus trituberculatus</name>
    <dbReference type="NCBI Taxonomy" id="210409"/>
    <lineage>
        <taxon>Eukaryota</taxon>
        <taxon>Metazoa</taxon>
        <taxon>Ecdysozoa</taxon>
        <taxon>Arthropoda</taxon>
        <taxon>Crustacea</taxon>
        <taxon>Multicrustacea</taxon>
        <taxon>Malacostraca</taxon>
        <taxon>Eumalacostraca</taxon>
        <taxon>Eucarida</taxon>
        <taxon>Decapoda</taxon>
        <taxon>Pleocyemata</taxon>
        <taxon>Brachyura</taxon>
        <taxon>Eubrachyura</taxon>
        <taxon>Portunoidea</taxon>
        <taxon>Portunidae</taxon>
        <taxon>Portuninae</taxon>
        <taxon>Portunus</taxon>
    </lineage>
</organism>
<gene>
    <name evidence="1" type="ORF">E2C01_059102</name>
</gene>
<proteinExistence type="predicted"/>